<dbReference type="Proteomes" id="UP000218811">
    <property type="component" value="Unassembled WGS sequence"/>
</dbReference>
<keyword evidence="2" id="KW-0479">Metal-binding</keyword>
<dbReference type="Pfam" id="PF00172">
    <property type="entry name" value="Zn_clus"/>
    <property type="match status" value="2"/>
</dbReference>
<evidence type="ECO:0000256" key="3">
    <source>
        <dbReference type="ARBA" id="ARBA00023015"/>
    </source>
</evidence>
<gene>
    <name evidence="7" type="ORF">WOLCODRAFT_136105</name>
</gene>
<dbReference type="GO" id="GO:0005634">
    <property type="term" value="C:nucleus"/>
    <property type="evidence" value="ECO:0007669"/>
    <property type="project" value="UniProtKB-SubCell"/>
</dbReference>
<dbReference type="InterPro" id="IPR001138">
    <property type="entry name" value="Zn2Cys6_DnaBD"/>
</dbReference>
<dbReference type="GO" id="GO:0000981">
    <property type="term" value="F:DNA-binding transcription factor activity, RNA polymerase II-specific"/>
    <property type="evidence" value="ECO:0007669"/>
    <property type="project" value="InterPro"/>
</dbReference>
<dbReference type="SUPFAM" id="SSF57701">
    <property type="entry name" value="Zn2/Cys6 DNA-binding domain"/>
    <property type="match status" value="2"/>
</dbReference>
<evidence type="ECO:0000259" key="6">
    <source>
        <dbReference type="PROSITE" id="PS50048"/>
    </source>
</evidence>
<dbReference type="AlphaFoldDB" id="A0A2H3JNJ5"/>
<dbReference type="InterPro" id="IPR036864">
    <property type="entry name" value="Zn2-C6_fun-type_DNA-bd_sf"/>
</dbReference>
<evidence type="ECO:0000256" key="2">
    <source>
        <dbReference type="ARBA" id="ARBA00022723"/>
    </source>
</evidence>
<dbReference type="OMA" id="TCGPCSK"/>
<dbReference type="OrthoDB" id="2017365at2759"/>
<accession>A0A2H3JNJ5</accession>
<dbReference type="EMBL" id="KB467942">
    <property type="protein sequence ID" value="PCH38214.1"/>
    <property type="molecule type" value="Genomic_DNA"/>
</dbReference>
<dbReference type="PANTHER" id="PTHR47338">
    <property type="entry name" value="ZN(II)2CYS6 TRANSCRIPTION FACTOR (EUROFUNG)-RELATED"/>
    <property type="match status" value="1"/>
</dbReference>
<evidence type="ECO:0000256" key="4">
    <source>
        <dbReference type="ARBA" id="ARBA00023163"/>
    </source>
</evidence>
<feature type="domain" description="Zn(2)-C6 fungal-type" evidence="6">
    <location>
        <begin position="4"/>
        <end position="36"/>
    </location>
</feature>
<dbReference type="InterPro" id="IPR050815">
    <property type="entry name" value="TF_fung"/>
</dbReference>
<sequence length="611" mass="67896">MSKTCAACRSRKVRCDGVTPTCGPCSKARKLLECEYVATAASQVPKGPLLQKGTACYACRRKKKKCDARRPFCTTCEIAGKEHECQYEENVQRNLTEALLARTQELEERLAAYELQPGASSSSSVIAQSVVGPQPFLTTEMNDFLSVVGVVQPPSVTTFMSDHHSMPDIGLPPPGPAYQLQIPTPESDTRSQSPPELLQLLDMNYLATTTSLHELSEFRKTFISHHGQLGVSLPDTKMQAIVTGDLSGTFAHPVLIYLAQLIGCRLWQEQHHTVLNTGIEIVQLQLVNRALLDNPSPVTRLQVHSVLAIFFLLKRQMREGRDQLTQAALVAVQYSLRFDSPAPESFESMEGTSDETQEHICALSQLFYLDKAAAIVLNDPSLLSEEYERQFRDLPLLFPTISKNNLVVLRARSVALLQQTRRLSDRWTDLILNIGTAQYALTPNAQTQWYDDYWDLLEEVSDHIATLSPSMMKMSFYNQRGHALALKVCMIVSLTASAELHRLLAGHLPESRLKCIDTVFEIVSVTRGLKDEDYIFLDPILGTCWSMVATVINQERFAPADETATLQWKSSFTVIHSSASKLGHALPYMEDSVETINGVAPFVGDPSPSPP</sequence>
<evidence type="ECO:0000313" key="7">
    <source>
        <dbReference type="EMBL" id="PCH38214.1"/>
    </source>
</evidence>
<dbReference type="SMART" id="SM00066">
    <property type="entry name" value="GAL4"/>
    <property type="match status" value="2"/>
</dbReference>
<dbReference type="PROSITE" id="PS00463">
    <property type="entry name" value="ZN2_CY6_FUNGAL_1"/>
    <property type="match status" value="1"/>
</dbReference>
<dbReference type="Gene3D" id="4.10.240.10">
    <property type="entry name" value="Zn(2)-C6 fungal-type DNA-binding domain"/>
    <property type="match status" value="2"/>
</dbReference>
<name>A0A2H3JNJ5_WOLCO</name>
<keyword evidence="8" id="KW-1185">Reference proteome</keyword>
<dbReference type="CDD" id="cd00067">
    <property type="entry name" value="GAL4"/>
    <property type="match status" value="2"/>
</dbReference>
<evidence type="ECO:0000256" key="1">
    <source>
        <dbReference type="ARBA" id="ARBA00004123"/>
    </source>
</evidence>
<dbReference type="PROSITE" id="PS50048">
    <property type="entry name" value="ZN2_CY6_FUNGAL_2"/>
    <property type="match status" value="2"/>
</dbReference>
<keyword evidence="4" id="KW-0804">Transcription</keyword>
<comment type="subcellular location">
    <subcellularLocation>
        <location evidence="1">Nucleus</location>
    </subcellularLocation>
</comment>
<keyword evidence="5" id="KW-0539">Nucleus</keyword>
<feature type="domain" description="Zn(2)-C6 fungal-type" evidence="6">
    <location>
        <begin position="55"/>
        <end position="87"/>
    </location>
</feature>
<dbReference type="PANTHER" id="PTHR47338:SF29">
    <property type="entry name" value="ZN(2)-C6 FUNGAL-TYPE DOMAIN-CONTAINING PROTEIN"/>
    <property type="match status" value="1"/>
</dbReference>
<organism evidence="7 8">
    <name type="scientific">Wolfiporia cocos (strain MD-104)</name>
    <name type="common">Brown rot fungus</name>
    <dbReference type="NCBI Taxonomy" id="742152"/>
    <lineage>
        <taxon>Eukaryota</taxon>
        <taxon>Fungi</taxon>
        <taxon>Dikarya</taxon>
        <taxon>Basidiomycota</taxon>
        <taxon>Agaricomycotina</taxon>
        <taxon>Agaricomycetes</taxon>
        <taxon>Polyporales</taxon>
        <taxon>Phaeolaceae</taxon>
        <taxon>Wolfiporia</taxon>
    </lineage>
</organism>
<evidence type="ECO:0000256" key="5">
    <source>
        <dbReference type="ARBA" id="ARBA00023242"/>
    </source>
</evidence>
<evidence type="ECO:0000313" key="8">
    <source>
        <dbReference type="Proteomes" id="UP000218811"/>
    </source>
</evidence>
<reference evidence="7 8" key="1">
    <citation type="journal article" date="2012" name="Science">
        <title>The Paleozoic origin of enzymatic lignin decomposition reconstructed from 31 fungal genomes.</title>
        <authorList>
            <person name="Floudas D."/>
            <person name="Binder M."/>
            <person name="Riley R."/>
            <person name="Barry K."/>
            <person name="Blanchette R.A."/>
            <person name="Henrissat B."/>
            <person name="Martinez A.T."/>
            <person name="Otillar R."/>
            <person name="Spatafora J.W."/>
            <person name="Yadav J.S."/>
            <person name="Aerts A."/>
            <person name="Benoit I."/>
            <person name="Boyd A."/>
            <person name="Carlson A."/>
            <person name="Copeland A."/>
            <person name="Coutinho P.M."/>
            <person name="de Vries R.P."/>
            <person name="Ferreira P."/>
            <person name="Findley K."/>
            <person name="Foster B."/>
            <person name="Gaskell J."/>
            <person name="Glotzer D."/>
            <person name="Gorecki P."/>
            <person name="Heitman J."/>
            <person name="Hesse C."/>
            <person name="Hori C."/>
            <person name="Igarashi K."/>
            <person name="Jurgens J.A."/>
            <person name="Kallen N."/>
            <person name="Kersten P."/>
            <person name="Kohler A."/>
            <person name="Kuees U."/>
            <person name="Kumar T.K.A."/>
            <person name="Kuo A."/>
            <person name="LaButti K."/>
            <person name="Larrondo L.F."/>
            <person name="Lindquist E."/>
            <person name="Ling A."/>
            <person name="Lombard V."/>
            <person name="Lucas S."/>
            <person name="Lundell T."/>
            <person name="Martin R."/>
            <person name="McLaughlin D.J."/>
            <person name="Morgenstern I."/>
            <person name="Morin E."/>
            <person name="Murat C."/>
            <person name="Nagy L.G."/>
            <person name="Nolan M."/>
            <person name="Ohm R.A."/>
            <person name="Patyshakuliyeva A."/>
            <person name="Rokas A."/>
            <person name="Ruiz-Duenas F.J."/>
            <person name="Sabat G."/>
            <person name="Salamov A."/>
            <person name="Samejima M."/>
            <person name="Schmutz J."/>
            <person name="Slot J.C."/>
            <person name="St John F."/>
            <person name="Stenlid J."/>
            <person name="Sun H."/>
            <person name="Sun S."/>
            <person name="Syed K."/>
            <person name="Tsang A."/>
            <person name="Wiebenga A."/>
            <person name="Young D."/>
            <person name="Pisabarro A."/>
            <person name="Eastwood D.C."/>
            <person name="Martin F."/>
            <person name="Cullen D."/>
            <person name="Grigoriev I.V."/>
            <person name="Hibbett D.S."/>
        </authorList>
    </citation>
    <scope>NUCLEOTIDE SEQUENCE [LARGE SCALE GENOMIC DNA]</scope>
    <source>
        <strain evidence="7 8">MD-104</strain>
    </source>
</reference>
<keyword evidence="3" id="KW-0805">Transcription regulation</keyword>
<protein>
    <recommendedName>
        <fullName evidence="6">Zn(2)-C6 fungal-type domain-containing protein</fullName>
    </recommendedName>
</protein>
<dbReference type="STRING" id="742152.A0A2H3JNJ5"/>
<proteinExistence type="predicted"/>
<dbReference type="GO" id="GO:0008270">
    <property type="term" value="F:zinc ion binding"/>
    <property type="evidence" value="ECO:0007669"/>
    <property type="project" value="InterPro"/>
</dbReference>